<dbReference type="PANTHER" id="PTHR33336">
    <property type="entry name" value="QUINOL MONOOXYGENASE YGIN-RELATED"/>
    <property type="match status" value="1"/>
</dbReference>
<evidence type="ECO:0000256" key="3">
    <source>
        <dbReference type="ARBA" id="ARBA00032861"/>
    </source>
</evidence>
<reference evidence="5 6" key="1">
    <citation type="submission" date="2017-06" db="EMBL/GenBank/DDBJ databases">
        <authorList>
            <consortium name="Pathogen Informatics"/>
        </authorList>
    </citation>
    <scope>NUCLEOTIDE SEQUENCE [LARGE SCALE GENOMIC DNA]</scope>
    <source>
        <strain evidence="5 6">NCTC13839</strain>
    </source>
</reference>
<dbReference type="AlphaFoldDB" id="A0A239YDE9"/>
<dbReference type="GO" id="GO:0004497">
    <property type="term" value="F:monooxygenase activity"/>
    <property type="evidence" value="ECO:0007669"/>
    <property type="project" value="UniProtKB-KW"/>
</dbReference>
<evidence type="ECO:0000259" key="4">
    <source>
        <dbReference type="PROSITE" id="PS51725"/>
    </source>
</evidence>
<evidence type="ECO:0000256" key="1">
    <source>
        <dbReference type="ARBA" id="ARBA00009267"/>
    </source>
</evidence>
<dbReference type="InterPro" id="IPR050744">
    <property type="entry name" value="AI-2_Isomerase_LsrG"/>
</dbReference>
<dbReference type="InterPro" id="IPR011008">
    <property type="entry name" value="Dimeric_a/b-barrel"/>
</dbReference>
<keyword evidence="5" id="KW-0503">Monooxygenase</keyword>
<dbReference type="KEGG" id="sste:SAMEA4384403_0243"/>
<dbReference type="EMBL" id="LT906462">
    <property type="protein sequence ID" value="SNV56443.1"/>
    <property type="molecule type" value="Genomic_DNA"/>
</dbReference>
<gene>
    <name evidence="5" type="primary">ycnE</name>
    <name evidence="5" type="ORF">SAMEA4384403_00243</name>
</gene>
<dbReference type="RefSeq" id="WP_095085596.1">
    <property type="nucleotide sequence ID" value="NZ_BMDM01000007.1"/>
</dbReference>
<accession>A0A239YDE9</accession>
<keyword evidence="6" id="KW-1185">Reference proteome</keyword>
<evidence type="ECO:0000256" key="2">
    <source>
        <dbReference type="ARBA" id="ARBA00018486"/>
    </source>
</evidence>
<dbReference type="PANTHER" id="PTHR33336:SF3">
    <property type="entry name" value="ABM DOMAIN-CONTAINING PROTEIN"/>
    <property type="match status" value="1"/>
</dbReference>
<dbReference type="Pfam" id="PF03992">
    <property type="entry name" value="ABM"/>
    <property type="match status" value="1"/>
</dbReference>
<evidence type="ECO:0000313" key="6">
    <source>
        <dbReference type="Proteomes" id="UP000242084"/>
    </source>
</evidence>
<dbReference type="PROSITE" id="PS51725">
    <property type="entry name" value="ABM"/>
    <property type="match status" value="1"/>
</dbReference>
<dbReference type="SUPFAM" id="SSF54909">
    <property type="entry name" value="Dimeric alpha+beta barrel"/>
    <property type="match status" value="1"/>
</dbReference>
<comment type="similarity">
    <text evidence="1">Belongs to the TRAP family.</text>
</comment>
<organism evidence="5 6">
    <name type="scientific">Mammaliicoccus stepanovicii</name>
    <dbReference type="NCBI Taxonomy" id="643214"/>
    <lineage>
        <taxon>Bacteria</taxon>
        <taxon>Bacillati</taxon>
        <taxon>Bacillota</taxon>
        <taxon>Bacilli</taxon>
        <taxon>Bacillales</taxon>
        <taxon>Staphylococcaceae</taxon>
        <taxon>Mammaliicoccus</taxon>
    </lineage>
</organism>
<dbReference type="OrthoDB" id="287932at2"/>
<protein>
    <recommendedName>
        <fullName evidence="2">Signal transduction protein TRAP</fullName>
    </recommendedName>
    <alternativeName>
        <fullName evidence="3">Target of RNAIII-activating protein</fullName>
    </alternativeName>
</protein>
<feature type="domain" description="ABM" evidence="4">
    <location>
        <begin position="2"/>
        <end position="90"/>
    </location>
</feature>
<proteinExistence type="inferred from homology"/>
<sequence length="94" mass="11058">MIIVNAKFEVQDDFIYEYEELVKDLVRDSKQESGNVAYSHFKSTEDENVYLMYEIWEDEQAIASHNNSEHFKYFSSQVKEILNGPLDIKVSQTV</sequence>
<dbReference type="Proteomes" id="UP000242084">
    <property type="component" value="Chromosome 1"/>
</dbReference>
<dbReference type="Gene3D" id="3.30.70.100">
    <property type="match status" value="1"/>
</dbReference>
<dbReference type="InterPro" id="IPR007138">
    <property type="entry name" value="ABM_dom"/>
</dbReference>
<keyword evidence="5" id="KW-0560">Oxidoreductase</keyword>
<name>A0A239YDE9_9STAP</name>
<evidence type="ECO:0000313" key="5">
    <source>
        <dbReference type="EMBL" id="SNV56443.1"/>
    </source>
</evidence>